<evidence type="ECO:0000256" key="1">
    <source>
        <dbReference type="ARBA" id="ARBA00022884"/>
    </source>
</evidence>
<evidence type="ECO:0000259" key="3">
    <source>
        <dbReference type="PROSITE" id="PS50102"/>
    </source>
</evidence>
<feature type="non-terminal residue" evidence="4">
    <location>
        <position position="1"/>
    </location>
</feature>
<dbReference type="Pfam" id="PF00076">
    <property type="entry name" value="RRM_1"/>
    <property type="match status" value="1"/>
</dbReference>
<dbReference type="EMBL" id="CAMGYJ010000007">
    <property type="protein sequence ID" value="CAI0445504.1"/>
    <property type="molecule type" value="Genomic_DNA"/>
</dbReference>
<dbReference type="AlphaFoldDB" id="A0AAV0MHL8"/>
<dbReference type="Proteomes" id="UP001154282">
    <property type="component" value="Unassembled WGS sequence"/>
</dbReference>
<protein>
    <recommendedName>
        <fullName evidence="3">RRM domain-containing protein</fullName>
    </recommendedName>
</protein>
<dbReference type="GO" id="GO:0003723">
    <property type="term" value="F:RNA binding"/>
    <property type="evidence" value="ECO:0007669"/>
    <property type="project" value="UniProtKB-UniRule"/>
</dbReference>
<feature type="domain" description="RRM" evidence="3">
    <location>
        <begin position="101"/>
        <end position="175"/>
    </location>
</feature>
<dbReference type="PROSITE" id="PS50102">
    <property type="entry name" value="RRM"/>
    <property type="match status" value="1"/>
</dbReference>
<name>A0AAV0MHL8_9ROSI</name>
<reference evidence="4" key="1">
    <citation type="submission" date="2022-08" db="EMBL/GenBank/DDBJ databases">
        <authorList>
            <person name="Gutierrez-Valencia J."/>
        </authorList>
    </citation>
    <scope>NUCLEOTIDE SEQUENCE</scope>
</reference>
<dbReference type="SUPFAM" id="SSF54928">
    <property type="entry name" value="RNA-binding domain, RBD"/>
    <property type="match status" value="1"/>
</dbReference>
<evidence type="ECO:0000256" key="2">
    <source>
        <dbReference type="PROSITE-ProRule" id="PRU00176"/>
    </source>
</evidence>
<organism evidence="4 5">
    <name type="scientific">Linum tenue</name>
    <dbReference type="NCBI Taxonomy" id="586396"/>
    <lineage>
        <taxon>Eukaryota</taxon>
        <taxon>Viridiplantae</taxon>
        <taxon>Streptophyta</taxon>
        <taxon>Embryophyta</taxon>
        <taxon>Tracheophyta</taxon>
        <taxon>Spermatophyta</taxon>
        <taxon>Magnoliopsida</taxon>
        <taxon>eudicotyledons</taxon>
        <taxon>Gunneridae</taxon>
        <taxon>Pentapetalae</taxon>
        <taxon>rosids</taxon>
        <taxon>fabids</taxon>
        <taxon>Malpighiales</taxon>
        <taxon>Linaceae</taxon>
        <taxon>Linum</taxon>
    </lineage>
</organism>
<comment type="caution">
    <text evidence="4">The sequence shown here is derived from an EMBL/GenBank/DDBJ whole genome shotgun (WGS) entry which is preliminary data.</text>
</comment>
<accession>A0AAV0MHL8</accession>
<evidence type="ECO:0000313" key="5">
    <source>
        <dbReference type="Proteomes" id="UP001154282"/>
    </source>
</evidence>
<keyword evidence="1 2" id="KW-0694">RNA-binding</keyword>
<dbReference type="InterPro" id="IPR000504">
    <property type="entry name" value="RRM_dom"/>
</dbReference>
<gene>
    <name evidence="4" type="ORF">LITE_LOCUS28595</name>
</gene>
<proteinExistence type="predicted"/>
<dbReference type="Gene3D" id="3.30.70.330">
    <property type="match status" value="1"/>
</dbReference>
<dbReference type="InterPro" id="IPR035979">
    <property type="entry name" value="RBD_domain_sf"/>
</dbReference>
<dbReference type="PANTHER" id="PTHR48027">
    <property type="entry name" value="HETEROGENEOUS NUCLEAR RIBONUCLEOPROTEIN 87F-RELATED"/>
    <property type="match status" value="1"/>
</dbReference>
<dbReference type="InterPro" id="IPR052462">
    <property type="entry name" value="SLIRP/GR-RBP-like"/>
</dbReference>
<dbReference type="InterPro" id="IPR012677">
    <property type="entry name" value="Nucleotide-bd_a/b_plait_sf"/>
</dbReference>
<sequence>RRSYAHPNYPHCAVKPARTSSHSHRHSFVSSPECSACLRPQCPVRPHSNLHLFFNLHPNFFPSLSGLPFNNPQLPLPSPPASNLTAQSQKPHSSQLLRHLRQLITRGILSVSADHHFHQRGSPVSHRGTAGEISRVKLIVDKRTNESLGFAYVWFASEESAHLAVQGMNGKVYHY</sequence>
<keyword evidence="5" id="KW-1185">Reference proteome</keyword>
<evidence type="ECO:0000313" key="4">
    <source>
        <dbReference type="EMBL" id="CAI0445504.1"/>
    </source>
</evidence>